<keyword evidence="3" id="KW-1185">Reference proteome</keyword>
<gene>
    <name evidence="2" type="ORF">FEM41_01925</name>
</gene>
<dbReference type="OrthoDB" id="6610193at2"/>
<dbReference type="AlphaFoldDB" id="A0A4P8YF81"/>
<protein>
    <submittedName>
        <fullName evidence="2">Uncharacterized protein</fullName>
    </submittedName>
</protein>
<reference evidence="2 3" key="1">
    <citation type="submission" date="2019-05" db="EMBL/GenBank/DDBJ databases">
        <title>Complete genome sequence of Izhakiella calystegiae KSNA2, an endophyte isolated from beach morning glory (Calystegia soldanella).</title>
        <authorList>
            <person name="Jiang L."/>
            <person name="Jeong J.C."/>
            <person name="Kim C.Y."/>
            <person name="Kim D.H."/>
            <person name="Kim S.W."/>
            <person name="Lee j."/>
        </authorList>
    </citation>
    <scope>NUCLEOTIDE SEQUENCE [LARGE SCALE GENOMIC DNA]</scope>
    <source>
        <strain evidence="2 3">KSNA2</strain>
    </source>
</reference>
<name>A0A4P8YF81_9ENTR</name>
<proteinExistence type="predicted"/>
<evidence type="ECO:0000256" key="1">
    <source>
        <dbReference type="SAM" id="MobiDB-lite"/>
    </source>
</evidence>
<sequence>MAAGRWLVLMALAFAAGWLVSDWRRDSLQLVVERAAGQAGREATAAALAQAGESARGLEAKLEALKNARPKEIRTEMVKPVFTHVCVSDEFVRMYNAAAGQAERALSGKPENKMPGKPAQN</sequence>
<dbReference type="KEGG" id="izh:FEM41_01925"/>
<dbReference type="Proteomes" id="UP000302163">
    <property type="component" value="Chromosome"/>
</dbReference>
<evidence type="ECO:0000313" key="3">
    <source>
        <dbReference type="Proteomes" id="UP000302163"/>
    </source>
</evidence>
<dbReference type="RefSeq" id="WP_138093905.1">
    <property type="nucleotide sequence ID" value="NZ_CP040428.1"/>
</dbReference>
<accession>A0A4P8YF81</accession>
<dbReference type="EMBL" id="CP040428">
    <property type="protein sequence ID" value="QCT18483.1"/>
    <property type="molecule type" value="Genomic_DNA"/>
</dbReference>
<evidence type="ECO:0000313" key="2">
    <source>
        <dbReference type="EMBL" id="QCT18483.1"/>
    </source>
</evidence>
<feature type="region of interest" description="Disordered" evidence="1">
    <location>
        <begin position="102"/>
        <end position="121"/>
    </location>
</feature>
<organism evidence="2 3">
    <name type="scientific">Jejubacter calystegiae</name>
    <dbReference type="NCBI Taxonomy" id="2579935"/>
    <lineage>
        <taxon>Bacteria</taxon>
        <taxon>Pseudomonadati</taxon>
        <taxon>Pseudomonadota</taxon>
        <taxon>Gammaproteobacteria</taxon>
        <taxon>Enterobacterales</taxon>
        <taxon>Enterobacteriaceae</taxon>
        <taxon>Jejubacter</taxon>
    </lineage>
</organism>